<dbReference type="EMBL" id="AB045874">
    <property type="protein sequence ID" value="BAB39460.1"/>
    <property type="molecule type" value="Genomic_DNA"/>
</dbReference>
<protein>
    <submittedName>
        <fullName evidence="1">BioH, orf3 genes</fullName>
    </submittedName>
</protein>
<sequence>MGRLQLLQYFQFKHRKLADIAIKLPGSPKGQSEGDYKPVHLMGSLVEQALLLFYDAVILRFKEKKKLDPIKFMDDMTTNDEIKSKM</sequence>
<proteinExistence type="predicted"/>
<reference evidence="1" key="1">
    <citation type="journal article" date="2001" name="Gene">
        <title>Cloning and characterization of biotin biosynthetic genes of Kurthia sp.</title>
        <authorList>
            <person name="Kiyasu T."/>
            <person name="Nagahashi Y."/>
            <person name="Hoshino T."/>
        </authorList>
    </citation>
    <scope>NUCLEOTIDE SEQUENCE</scope>
    <source>
        <strain evidence="1">538-KA26</strain>
    </source>
</reference>
<dbReference type="AlphaFoldDB" id="Q9AJM8"/>
<evidence type="ECO:0000313" key="1">
    <source>
        <dbReference type="EMBL" id="BAB39460.1"/>
    </source>
</evidence>
<name>Q9AJM8_9BACL</name>
<organism evidence="1">
    <name type="scientific">Kurthia sp. 538-KA26</name>
    <dbReference type="NCBI Taxonomy" id="132469"/>
    <lineage>
        <taxon>Bacteria</taxon>
        <taxon>Bacillati</taxon>
        <taxon>Bacillota</taxon>
        <taxon>Bacilli</taxon>
        <taxon>Bacillales</taxon>
        <taxon>Caryophanaceae</taxon>
        <taxon>Kurthia</taxon>
    </lineage>
</organism>
<accession>Q9AJM8</accession>
<dbReference type="Gene3D" id="3.40.50.10490">
    <property type="entry name" value="Glucose-6-phosphate isomerase like protein, domain 1"/>
    <property type="match status" value="1"/>
</dbReference>